<dbReference type="EMBL" id="KE123903">
    <property type="protein sequence ID" value="EPB92065.1"/>
    <property type="molecule type" value="Genomic_DNA"/>
</dbReference>
<gene>
    <name evidence="1" type="ORF">HMPREF1544_01129</name>
</gene>
<dbReference type="InParanoid" id="S2KI22"/>
<sequence>MKLHTSVHPVTRRLQFTIKSRKPLVYRLHHSVQTSILCPVCCPINLLLQTRNLEISQNLFDVLIALALRTPKYLVEAILDCFYHSMG</sequence>
<protein>
    <submittedName>
        <fullName evidence="1">Uncharacterized protein</fullName>
    </submittedName>
</protein>
<proteinExistence type="predicted"/>
<keyword evidence="2" id="KW-1185">Reference proteome</keyword>
<dbReference type="Proteomes" id="UP000014254">
    <property type="component" value="Unassembled WGS sequence"/>
</dbReference>
<accession>S2KI22</accession>
<evidence type="ECO:0000313" key="1">
    <source>
        <dbReference type="EMBL" id="EPB92065.1"/>
    </source>
</evidence>
<evidence type="ECO:0000313" key="2">
    <source>
        <dbReference type="Proteomes" id="UP000014254"/>
    </source>
</evidence>
<dbReference type="VEuPathDB" id="FungiDB:HMPREF1544_01129"/>
<reference evidence="2" key="1">
    <citation type="submission" date="2013-05" db="EMBL/GenBank/DDBJ databases">
        <title>The Genome sequence of Mucor circinelloides f. circinelloides 1006PhL.</title>
        <authorList>
            <consortium name="The Broad Institute Genomics Platform"/>
            <person name="Cuomo C."/>
            <person name="Earl A."/>
            <person name="Findley K."/>
            <person name="Lee S.C."/>
            <person name="Walker B."/>
            <person name="Young S."/>
            <person name="Zeng Q."/>
            <person name="Gargeya S."/>
            <person name="Fitzgerald M."/>
            <person name="Haas B."/>
            <person name="Abouelleil A."/>
            <person name="Allen A.W."/>
            <person name="Alvarado L."/>
            <person name="Arachchi H.M."/>
            <person name="Berlin A.M."/>
            <person name="Chapman S.B."/>
            <person name="Gainer-Dewar J."/>
            <person name="Goldberg J."/>
            <person name="Griggs A."/>
            <person name="Gujja S."/>
            <person name="Hansen M."/>
            <person name="Howarth C."/>
            <person name="Imamovic A."/>
            <person name="Ireland A."/>
            <person name="Larimer J."/>
            <person name="McCowan C."/>
            <person name="Murphy C."/>
            <person name="Pearson M."/>
            <person name="Poon T.W."/>
            <person name="Priest M."/>
            <person name="Roberts A."/>
            <person name="Saif S."/>
            <person name="Shea T."/>
            <person name="Sisk P."/>
            <person name="Sykes S."/>
            <person name="Wortman J."/>
            <person name="Nusbaum C."/>
            <person name="Birren B."/>
        </authorList>
    </citation>
    <scope>NUCLEOTIDE SEQUENCE [LARGE SCALE GENOMIC DNA]</scope>
    <source>
        <strain evidence="2">1006PhL</strain>
    </source>
</reference>
<name>S2KI22_MUCC1</name>
<dbReference type="AlphaFoldDB" id="S2KI22"/>
<organism evidence="1 2">
    <name type="scientific">Mucor circinelloides f. circinelloides (strain 1006PhL)</name>
    <name type="common">Mucormycosis agent</name>
    <name type="synonym">Calyptromyces circinelloides</name>
    <dbReference type="NCBI Taxonomy" id="1220926"/>
    <lineage>
        <taxon>Eukaryota</taxon>
        <taxon>Fungi</taxon>
        <taxon>Fungi incertae sedis</taxon>
        <taxon>Mucoromycota</taxon>
        <taxon>Mucoromycotina</taxon>
        <taxon>Mucoromycetes</taxon>
        <taxon>Mucorales</taxon>
        <taxon>Mucorineae</taxon>
        <taxon>Mucoraceae</taxon>
        <taxon>Mucor</taxon>
    </lineage>
</organism>